<keyword evidence="2" id="KW-0805">Transcription regulation</keyword>
<keyword evidence="3" id="KW-0238">DNA-binding</keyword>
<gene>
    <name evidence="8" type="ORF">TAV2_LOCUS15598</name>
</gene>
<dbReference type="SUPFAM" id="SSF101936">
    <property type="entry name" value="DNA-binding pseudobarrel domain"/>
    <property type="match status" value="2"/>
</dbReference>
<keyword evidence="9" id="KW-1185">Reference proteome</keyword>
<comment type="subcellular location">
    <subcellularLocation>
        <location evidence="1">Nucleus</location>
    </subcellularLocation>
</comment>
<evidence type="ECO:0000313" key="9">
    <source>
        <dbReference type="Proteomes" id="UP000836841"/>
    </source>
</evidence>
<feature type="domain" description="TF-B3" evidence="7">
    <location>
        <begin position="11"/>
        <end position="104"/>
    </location>
</feature>
<feature type="compositionally biased region" description="Acidic residues" evidence="6">
    <location>
        <begin position="117"/>
        <end position="133"/>
    </location>
</feature>
<evidence type="ECO:0000256" key="4">
    <source>
        <dbReference type="ARBA" id="ARBA00023163"/>
    </source>
</evidence>
<keyword evidence="5" id="KW-0539">Nucleus</keyword>
<protein>
    <recommendedName>
        <fullName evidence="7">TF-B3 domain-containing protein</fullName>
    </recommendedName>
</protein>
<evidence type="ECO:0000256" key="6">
    <source>
        <dbReference type="SAM" id="MobiDB-lite"/>
    </source>
</evidence>
<dbReference type="CDD" id="cd10017">
    <property type="entry name" value="B3_DNA"/>
    <property type="match status" value="1"/>
</dbReference>
<accession>A0AAU9SJ18</accession>
<organism evidence="8 9">
    <name type="scientific">Thlaspi arvense</name>
    <name type="common">Field penny-cress</name>
    <dbReference type="NCBI Taxonomy" id="13288"/>
    <lineage>
        <taxon>Eukaryota</taxon>
        <taxon>Viridiplantae</taxon>
        <taxon>Streptophyta</taxon>
        <taxon>Embryophyta</taxon>
        <taxon>Tracheophyta</taxon>
        <taxon>Spermatophyta</taxon>
        <taxon>Magnoliopsida</taxon>
        <taxon>eudicotyledons</taxon>
        <taxon>Gunneridae</taxon>
        <taxon>Pentapetalae</taxon>
        <taxon>rosids</taxon>
        <taxon>malvids</taxon>
        <taxon>Brassicales</taxon>
        <taxon>Brassicaceae</taxon>
        <taxon>Thlaspideae</taxon>
        <taxon>Thlaspi</taxon>
    </lineage>
</organism>
<evidence type="ECO:0000313" key="8">
    <source>
        <dbReference type="EMBL" id="CAH2064241.1"/>
    </source>
</evidence>
<dbReference type="Pfam" id="PF02362">
    <property type="entry name" value="B3"/>
    <property type="match status" value="1"/>
</dbReference>
<sequence>MSDTAGDDVLPRFFKVFLSETASESLGIPMSFNEHLEDPLPRTAKLQGIGGGTWTVSMKRIRQCAYFTSGWSKFAADHDLQDGEFLTFVYDGHRTFEVSVYARDGCKEIRAAVETVELSDADSSSEEDEEDPSVDGGGDITIGEEEEEDPSLVGEDEEASQRIYAVDSEESESDAAGLSNLEVTDNPSFTTSLKNRIYELLIPAYVIKDYGLTFGSKITYIDEEGTMEGVKGKWSDDRTCFKGWDRICRRNRLRPLDEVRCELLHDKNVVHSIKIHVTRG</sequence>
<dbReference type="PANTHER" id="PTHR31920">
    <property type="entry name" value="B3 DOMAIN-CONTAINING"/>
    <property type="match status" value="1"/>
</dbReference>
<dbReference type="GO" id="GO:0005634">
    <property type="term" value="C:nucleus"/>
    <property type="evidence" value="ECO:0007669"/>
    <property type="project" value="UniProtKB-SubCell"/>
</dbReference>
<reference evidence="8 9" key="1">
    <citation type="submission" date="2022-03" db="EMBL/GenBank/DDBJ databases">
        <authorList>
            <person name="Nunn A."/>
            <person name="Chopra R."/>
            <person name="Nunn A."/>
            <person name="Contreras Garrido A."/>
        </authorList>
    </citation>
    <scope>NUCLEOTIDE SEQUENCE [LARGE SCALE GENOMIC DNA]</scope>
</reference>
<proteinExistence type="predicted"/>
<dbReference type="PANTHER" id="PTHR31920:SF61">
    <property type="entry name" value="B3 DOMAIN-CONTAINING PROTEIN REM20"/>
    <property type="match status" value="1"/>
</dbReference>
<name>A0AAU9SJ18_THLAR</name>
<dbReference type="GO" id="GO:0003677">
    <property type="term" value="F:DNA binding"/>
    <property type="evidence" value="ECO:0007669"/>
    <property type="project" value="UniProtKB-KW"/>
</dbReference>
<evidence type="ECO:0000256" key="3">
    <source>
        <dbReference type="ARBA" id="ARBA00023125"/>
    </source>
</evidence>
<dbReference type="Proteomes" id="UP000836841">
    <property type="component" value="Chromosome 5"/>
</dbReference>
<dbReference type="EMBL" id="OU466861">
    <property type="protein sequence ID" value="CAH2064241.1"/>
    <property type="molecule type" value="Genomic_DNA"/>
</dbReference>
<dbReference type="InterPro" id="IPR003340">
    <property type="entry name" value="B3_DNA-bd"/>
</dbReference>
<evidence type="ECO:0000256" key="5">
    <source>
        <dbReference type="ARBA" id="ARBA00023242"/>
    </source>
</evidence>
<dbReference type="InterPro" id="IPR050655">
    <property type="entry name" value="Plant_B3_domain"/>
</dbReference>
<evidence type="ECO:0000259" key="7">
    <source>
        <dbReference type="PROSITE" id="PS50863"/>
    </source>
</evidence>
<evidence type="ECO:0000256" key="2">
    <source>
        <dbReference type="ARBA" id="ARBA00023015"/>
    </source>
</evidence>
<feature type="compositionally biased region" description="Acidic residues" evidence="6">
    <location>
        <begin position="142"/>
        <end position="158"/>
    </location>
</feature>
<dbReference type="PROSITE" id="PS50863">
    <property type="entry name" value="B3"/>
    <property type="match status" value="1"/>
</dbReference>
<evidence type="ECO:0000256" key="1">
    <source>
        <dbReference type="ARBA" id="ARBA00004123"/>
    </source>
</evidence>
<dbReference type="AlphaFoldDB" id="A0AAU9SJ18"/>
<dbReference type="SMART" id="SM01019">
    <property type="entry name" value="B3"/>
    <property type="match status" value="2"/>
</dbReference>
<dbReference type="InterPro" id="IPR015300">
    <property type="entry name" value="DNA-bd_pseudobarrel_sf"/>
</dbReference>
<feature type="region of interest" description="Disordered" evidence="6">
    <location>
        <begin position="117"/>
        <end position="159"/>
    </location>
</feature>
<keyword evidence="4" id="KW-0804">Transcription</keyword>
<dbReference type="Gene3D" id="2.40.330.10">
    <property type="entry name" value="DNA-binding pseudobarrel domain"/>
    <property type="match status" value="2"/>
</dbReference>